<evidence type="ECO:0000256" key="8">
    <source>
        <dbReference type="ARBA" id="ARBA00023157"/>
    </source>
</evidence>
<feature type="signal peptide" evidence="13">
    <location>
        <begin position="1"/>
        <end position="21"/>
    </location>
</feature>
<dbReference type="SUPFAM" id="SSF54556">
    <property type="entry name" value="Chitinase insertion domain"/>
    <property type="match status" value="1"/>
</dbReference>
<evidence type="ECO:0000256" key="3">
    <source>
        <dbReference type="ARBA" id="ARBA00012729"/>
    </source>
</evidence>
<organism evidence="15 16">
    <name type="scientific">Polypedilum vanderplanki</name>
    <name type="common">Sleeping chironomid midge</name>
    <dbReference type="NCBI Taxonomy" id="319348"/>
    <lineage>
        <taxon>Eukaryota</taxon>
        <taxon>Metazoa</taxon>
        <taxon>Ecdysozoa</taxon>
        <taxon>Arthropoda</taxon>
        <taxon>Hexapoda</taxon>
        <taxon>Insecta</taxon>
        <taxon>Pterygota</taxon>
        <taxon>Neoptera</taxon>
        <taxon>Endopterygota</taxon>
        <taxon>Diptera</taxon>
        <taxon>Nematocera</taxon>
        <taxon>Chironomoidea</taxon>
        <taxon>Chironomidae</taxon>
        <taxon>Chironominae</taxon>
        <taxon>Polypedilum</taxon>
        <taxon>Polypedilum</taxon>
    </lineage>
</organism>
<dbReference type="AlphaFoldDB" id="A0A9J6BJ50"/>
<dbReference type="GO" id="GO:0005576">
    <property type="term" value="C:extracellular region"/>
    <property type="evidence" value="ECO:0007669"/>
    <property type="project" value="TreeGrafter"/>
</dbReference>
<evidence type="ECO:0000313" key="16">
    <source>
        <dbReference type="Proteomes" id="UP001107558"/>
    </source>
</evidence>
<dbReference type="Gene3D" id="3.20.20.80">
    <property type="entry name" value="Glycosidases"/>
    <property type="match status" value="1"/>
</dbReference>
<dbReference type="SMART" id="SM00636">
    <property type="entry name" value="Glyco_18"/>
    <property type="match status" value="1"/>
</dbReference>
<dbReference type="FunFam" id="3.10.50.10:FF:000004">
    <property type="entry name" value="Chitinase 5"/>
    <property type="match status" value="1"/>
</dbReference>
<dbReference type="InterPro" id="IPR017853">
    <property type="entry name" value="GH"/>
</dbReference>
<keyword evidence="10 12" id="KW-0326">Glycosidase</keyword>
<dbReference type="OrthoDB" id="73875at2759"/>
<keyword evidence="4" id="KW-0147">Chitin-binding</keyword>
<dbReference type="InterPro" id="IPR001579">
    <property type="entry name" value="Glyco_hydro_18_chit_AS"/>
</dbReference>
<dbReference type="GO" id="GO:0008843">
    <property type="term" value="F:endochitinase activity"/>
    <property type="evidence" value="ECO:0007669"/>
    <property type="project" value="UniProtKB-EC"/>
</dbReference>
<comment type="catalytic activity">
    <reaction evidence="1">
        <text>Random endo-hydrolysis of N-acetyl-beta-D-glucosaminide (1-&gt;4)-beta-linkages in chitin and chitodextrins.</text>
        <dbReference type="EC" id="3.2.1.14"/>
    </reaction>
</comment>
<comment type="caution">
    <text evidence="15">The sequence shown here is derived from an EMBL/GenBank/DDBJ whole genome shotgun (WGS) entry which is preliminary data.</text>
</comment>
<evidence type="ECO:0000256" key="6">
    <source>
        <dbReference type="ARBA" id="ARBA00022801"/>
    </source>
</evidence>
<evidence type="ECO:0000313" key="15">
    <source>
        <dbReference type="EMBL" id="KAG5669845.1"/>
    </source>
</evidence>
<dbReference type="InterPro" id="IPR011583">
    <property type="entry name" value="Chitinase_II/V-like_cat"/>
</dbReference>
<dbReference type="Pfam" id="PF00704">
    <property type="entry name" value="Glyco_hydro_18"/>
    <property type="match status" value="1"/>
</dbReference>
<dbReference type="InterPro" id="IPR001223">
    <property type="entry name" value="Glyco_hydro18_cat"/>
</dbReference>
<sequence>MKVFVVILFLTFVALFLQANAEKKIVCYWGTWAVYRQGKAKFTIDDIDPQICTHMIYTFLGANEDGTWKSLDPYLDLPDNYGKGYISKFIKLRKINPKLKLMASIGGWNMGTALFTRIASNPGLRSRFASSVLDLLQKFDFDGFDLDWEYPNDKVIFIEMLKELKNKLQPAGKIFTIAVGATAYRAHESYDIGNIIPQVDFINLMTYDLHGSWDHKTGINSPLYSNDQLSVNDCVKFWLSQGCPKEKLILGISLYGRSFTLANQNNHGIGQSAWNGRGGKFVPGEAGFLPYNEICTNVKFNGWTRVFDQSQKAPYSYKGDQWVGYDDLESINLKLDYIINNNLGGAMFWSIETDDFGNICGDGKNPLLNLANRRLRVVYENDDDKLSNNFKYDLIQNYDDTSIDEQVEAEMERTQEIFAENKPKISNLIQIIFEYHKD</sequence>
<evidence type="ECO:0000256" key="4">
    <source>
        <dbReference type="ARBA" id="ARBA00022669"/>
    </source>
</evidence>
<dbReference type="GO" id="GO:0008061">
    <property type="term" value="F:chitin binding"/>
    <property type="evidence" value="ECO:0007669"/>
    <property type="project" value="UniProtKB-KW"/>
</dbReference>
<evidence type="ECO:0000256" key="5">
    <source>
        <dbReference type="ARBA" id="ARBA00022729"/>
    </source>
</evidence>
<dbReference type="EMBL" id="JADBJN010000003">
    <property type="protein sequence ID" value="KAG5669845.1"/>
    <property type="molecule type" value="Genomic_DNA"/>
</dbReference>
<accession>A0A9J6BJ50</accession>
<evidence type="ECO:0000256" key="9">
    <source>
        <dbReference type="ARBA" id="ARBA00023277"/>
    </source>
</evidence>
<evidence type="ECO:0000256" key="12">
    <source>
        <dbReference type="RuleBase" id="RU000489"/>
    </source>
</evidence>
<keyword evidence="6 12" id="KW-0378">Hydrolase</keyword>
<dbReference type="GO" id="GO:0000272">
    <property type="term" value="P:polysaccharide catabolic process"/>
    <property type="evidence" value="ECO:0007669"/>
    <property type="project" value="UniProtKB-KW"/>
</dbReference>
<dbReference type="EC" id="3.2.1.14" evidence="3"/>
<dbReference type="SUPFAM" id="SSF51445">
    <property type="entry name" value="(Trans)glycosidases"/>
    <property type="match status" value="1"/>
</dbReference>
<evidence type="ECO:0000256" key="1">
    <source>
        <dbReference type="ARBA" id="ARBA00000822"/>
    </source>
</evidence>
<evidence type="ECO:0000256" key="13">
    <source>
        <dbReference type="SAM" id="SignalP"/>
    </source>
</evidence>
<evidence type="ECO:0000256" key="2">
    <source>
        <dbReference type="ARBA" id="ARBA00009121"/>
    </source>
</evidence>
<dbReference type="PROSITE" id="PS51910">
    <property type="entry name" value="GH18_2"/>
    <property type="match status" value="1"/>
</dbReference>
<keyword evidence="5 13" id="KW-0732">Signal</keyword>
<dbReference type="Proteomes" id="UP001107558">
    <property type="component" value="Chromosome 3"/>
</dbReference>
<dbReference type="PANTHER" id="PTHR11177:SF360">
    <property type="entry name" value="CHITINASE 4-RELATED"/>
    <property type="match status" value="1"/>
</dbReference>
<keyword evidence="16" id="KW-1185">Reference proteome</keyword>
<gene>
    <name evidence="15" type="ORF">PVAND_000136</name>
</gene>
<evidence type="ECO:0000256" key="11">
    <source>
        <dbReference type="ARBA" id="ARBA00023326"/>
    </source>
</evidence>
<dbReference type="GO" id="GO:0006032">
    <property type="term" value="P:chitin catabolic process"/>
    <property type="evidence" value="ECO:0007669"/>
    <property type="project" value="UniProtKB-KW"/>
</dbReference>
<dbReference type="PROSITE" id="PS01095">
    <property type="entry name" value="GH18_1"/>
    <property type="match status" value="1"/>
</dbReference>
<dbReference type="PANTHER" id="PTHR11177">
    <property type="entry name" value="CHITINASE"/>
    <property type="match status" value="1"/>
</dbReference>
<protein>
    <recommendedName>
        <fullName evidence="3">chitinase</fullName>
        <ecNumber evidence="3">3.2.1.14</ecNumber>
    </recommendedName>
</protein>
<keyword evidence="8" id="KW-1015">Disulfide bond</keyword>
<keyword evidence="11" id="KW-0624">Polysaccharide degradation</keyword>
<evidence type="ECO:0000256" key="10">
    <source>
        <dbReference type="ARBA" id="ARBA00023295"/>
    </source>
</evidence>
<evidence type="ECO:0000259" key="14">
    <source>
        <dbReference type="PROSITE" id="PS51910"/>
    </source>
</evidence>
<feature type="domain" description="GH18" evidence="14">
    <location>
        <begin position="23"/>
        <end position="378"/>
    </location>
</feature>
<dbReference type="CDD" id="cd02872">
    <property type="entry name" value="GH18_chitolectin_chitotriosidase"/>
    <property type="match status" value="1"/>
</dbReference>
<reference evidence="15" key="1">
    <citation type="submission" date="2021-03" db="EMBL/GenBank/DDBJ databases">
        <title>Chromosome level genome of the anhydrobiotic midge Polypedilum vanderplanki.</title>
        <authorList>
            <person name="Yoshida Y."/>
            <person name="Kikawada T."/>
            <person name="Gusev O."/>
        </authorList>
    </citation>
    <scope>NUCLEOTIDE SEQUENCE</scope>
    <source>
        <strain evidence="15">NIAS01</strain>
        <tissue evidence="15">Whole body or cell culture</tissue>
    </source>
</reference>
<dbReference type="InterPro" id="IPR050314">
    <property type="entry name" value="Glycosyl_Hydrlase_18"/>
</dbReference>
<proteinExistence type="inferred from homology"/>
<feature type="chain" id="PRO_5039942655" description="chitinase" evidence="13">
    <location>
        <begin position="22"/>
        <end position="438"/>
    </location>
</feature>
<keyword evidence="7" id="KW-0146">Chitin degradation</keyword>
<evidence type="ECO:0000256" key="7">
    <source>
        <dbReference type="ARBA" id="ARBA00023024"/>
    </source>
</evidence>
<dbReference type="Gene3D" id="3.10.50.10">
    <property type="match status" value="1"/>
</dbReference>
<comment type="similarity">
    <text evidence="2">Belongs to the glycosyl hydrolase 18 family. Chitinase class II subfamily.</text>
</comment>
<keyword evidence="9" id="KW-0119">Carbohydrate metabolism</keyword>
<dbReference type="InterPro" id="IPR029070">
    <property type="entry name" value="Chitinase_insertion_sf"/>
</dbReference>
<name>A0A9J6BJ50_POLVA</name>